<feature type="transmembrane region" description="Helical" evidence="2">
    <location>
        <begin position="309"/>
        <end position="330"/>
    </location>
</feature>
<comment type="caution">
    <text evidence="3">The sequence shown here is derived from an EMBL/GenBank/DDBJ whole genome shotgun (WGS) entry which is preliminary data.</text>
</comment>
<feature type="transmembrane region" description="Helical" evidence="2">
    <location>
        <begin position="264"/>
        <end position="281"/>
    </location>
</feature>
<dbReference type="Proteomes" id="UP000265515">
    <property type="component" value="Unassembled WGS sequence"/>
</dbReference>
<keyword evidence="2" id="KW-1133">Transmembrane helix</keyword>
<evidence type="ECO:0000256" key="2">
    <source>
        <dbReference type="SAM" id="Phobius"/>
    </source>
</evidence>
<gene>
    <name evidence="3" type="ORF">CBR_g3513</name>
</gene>
<feature type="region of interest" description="Disordered" evidence="1">
    <location>
        <begin position="524"/>
        <end position="543"/>
    </location>
</feature>
<dbReference type="EMBL" id="BFEA01000106">
    <property type="protein sequence ID" value="GBG68819.1"/>
    <property type="molecule type" value="Genomic_DNA"/>
</dbReference>
<keyword evidence="2" id="KW-0812">Transmembrane</keyword>
<feature type="region of interest" description="Disordered" evidence="1">
    <location>
        <begin position="549"/>
        <end position="588"/>
    </location>
</feature>
<sequence length="633" mass="68875">MEALAVHRLPGLIRVTPQSAKFLRNGGAERDGDVDGVRAGVKESSAGHCPSRAVWLGCTSAWRAGTNRRMLDRASVLLDVKEIRNTVDEFHHHSRFSLSAAPSPLRDSSGCQSARHQLQTCRTDTCMSVPVANETATATKMHCSRPSFAHALTLTSPPFNPSLTLPRVPRVGGFVGRTRGRFLVCATVTPSQDEESTEGASSSSSAWVLSSEGGADAKTTKGSNDGAAEAAAIAMSVAEAGLPSLSSSQMNGDNGDAFGQSSRFIFLAIWIGFVGYAFFLSPNQTPRRDMYFLEKLLHLHPNDGMQLNAIFEAVFNLLGIMPCIYTLLLIPSGRCDGKKIPVWPFLTATFFLGATTLLPYFVLWKPPSSSSLSTILPDEKEKDRLFYRVSESKLAPWLLLVAALGITGLGVREGGKWVVDYWHIFQESRFVHVSSIDFVMLYVMTPFWALNDMTMRNWSGHRLGKCGETARGIADVGDARDGREVWAEQRQLMRSGWEESITRGVQRLRVGEDGHDGEEAVAYAHDPDWNDNGTEGGEDDAGYVSPSKQAAAVGGRGGKTKSCVGNGRRGKRAAGKGSDAEGDIDGEGGRHFWSVDDIIALIRAKRDQDAHLQGMGHTYARNTRGDMRSFSLK</sequence>
<feature type="transmembrane region" description="Helical" evidence="2">
    <location>
        <begin position="342"/>
        <end position="363"/>
    </location>
</feature>
<keyword evidence="2" id="KW-0472">Membrane</keyword>
<keyword evidence="4" id="KW-1185">Reference proteome</keyword>
<evidence type="ECO:0000313" key="3">
    <source>
        <dbReference type="EMBL" id="GBG68819.1"/>
    </source>
</evidence>
<protein>
    <submittedName>
        <fullName evidence="3">Uncharacterized protein</fullName>
    </submittedName>
</protein>
<proteinExistence type="predicted"/>
<evidence type="ECO:0000313" key="4">
    <source>
        <dbReference type="Proteomes" id="UP000265515"/>
    </source>
</evidence>
<dbReference type="PANTHER" id="PTHR36009:SF3">
    <property type="entry name" value="TRANSMEMBRANE PROTEIN"/>
    <property type="match status" value="1"/>
</dbReference>
<dbReference type="PANTHER" id="PTHR36009">
    <property type="match status" value="1"/>
</dbReference>
<name>A0A388KFK0_CHABU</name>
<dbReference type="AlphaFoldDB" id="A0A388KFK0"/>
<accession>A0A388KFK0</accession>
<dbReference type="OrthoDB" id="47210at2759"/>
<feature type="transmembrane region" description="Helical" evidence="2">
    <location>
        <begin position="431"/>
        <end position="450"/>
    </location>
</feature>
<evidence type="ECO:0000256" key="1">
    <source>
        <dbReference type="SAM" id="MobiDB-lite"/>
    </source>
</evidence>
<feature type="transmembrane region" description="Helical" evidence="2">
    <location>
        <begin position="394"/>
        <end position="411"/>
    </location>
</feature>
<reference evidence="3 4" key="1">
    <citation type="journal article" date="2018" name="Cell">
        <title>The Chara Genome: Secondary Complexity and Implications for Plant Terrestrialization.</title>
        <authorList>
            <person name="Nishiyama T."/>
            <person name="Sakayama H."/>
            <person name="Vries J.D."/>
            <person name="Buschmann H."/>
            <person name="Saint-Marcoux D."/>
            <person name="Ullrich K.K."/>
            <person name="Haas F.B."/>
            <person name="Vanderstraeten L."/>
            <person name="Becker D."/>
            <person name="Lang D."/>
            <person name="Vosolsobe S."/>
            <person name="Rombauts S."/>
            <person name="Wilhelmsson P.K.I."/>
            <person name="Janitza P."/>
            <person name="Kern R."/>
            <person name="Heyl A."/>
            <person name="Rumpler F."/>
            <person name="Villalobos L.I.A.C."/>
            <person name="Clay J.M."/>
            <person name="Skokan R."/>
            <person name="Toyoda A."/>
            <person name="Suzuki Y."/>
            <person name="Kagoshima H."/>
            <person name="Schijlen E."/>
            <person name="Tajeshwar N."/>
            <person name="Catarino B."/>
            <person name="Hetherington A.J."/>
            <person name="Saltykova A."/>
            <person name="Bonnot C."/>
            <person name="Breuninger H."/>
            <person name="Symeonidi A."/>
            <person name="Radhakrishnan G.V."/>
            <person name="Van Nieuwerburgh F."/>
            <person name="Deforce D."/>
            <person name="Chang C."/>
            <person name="Karol K.G."/>
            <person name="Hedrich R."/>
            <person name="Ulvskov P."/>
            <person name="Glockner G."/>
            <person name="Delwiche C.F."/>
            <person name="Petrasek J."/>
            <person name="Van de Peer Y."/>
            <person name="Friml J."/>
            <person name="Beilby M."/>
            <person name="Dolan L."/>
            <person name="Kohara Y."/>
            <person name="Sugano S."/>
            <person name="Fujiyama A."/>
            <person name="Delaux P.-M."/>
            <person name="Quint M."/>
            <person name="TheiBen G."/>
            <person name="Hagemann M."/>
            <person name="Harholt J."/>
            <person name="Dunand C."/>
            <person name="Zachgo S."/>
            <person name="Langdale J."/>
            <person name="Maumus F."/>
            <person name="Straeten D.V.D."/>
            <person name="Gould S.B."/>
            <person name="Rensing S.A."/>
        </authorList>
    </citation>
    <scope>NUCLEOTIDE SEQUENCE [LARGE SCALE GENOMIC DNA]</scope>
    <source>
        <strain evidence="3 4">S276</strain>
    </source>
</reference>
<dbReference type="Gramene" id="GBG68819">
    <property type="protein sequence ID" value="GBG68819"/>
    <property type="gene ID" value="CBR_g3513"/>
</dbReference>
<organism evidence="3 4">
    <name type="scientific">Chara braunii</name>
    <name type="common">Braun's stonewort</name>
    <dbReference type="NCBI Taxonomy" id="69332"/>
    <lineage>
        <taxon>Eukaryota</taxon>
        <taxon>Viridiplantae</taxon>
        <taxon>Streptophyta</taxon>
        <taxon>Charophyceae</taxon>
        <taxon>Charales</taxon>
        <taxon>Characeae</taxon>
        <taxon>Chara</taxon>
    </lineage>
</organism>